<gene>
    <name evidence="1" type="ORF">RPERSI_LOCUS4635</name>
</gene>
<keyword evidence="2" id="KW-1185">Reference proteome</keyword>
<feature type="non-terminal residue" evidence="1">
    <location>
        <position position="484"/>
    </location>
</feature>
<comment type="caution">
    <text evidence="1">The sequence shown here is derived from an EMBL/GenBank/DDBJ whole genome shotgun (WGS) entry which is preliminary data.</text>
</comment>
<name>A0ACA9M4U0_9GLOM</name>
<reference evidence="1" key="1">
    <citation type="submission" date="2021-06" db="EMBL/GenBank/DDBJ databases">
        <authorList>
            <person name="Kallberg Y."/>
            <person name="Tangrot J."/>
            <person name="Rosling A."/>
        </authorList>
    </citation>
    <scope>NUCLEOTIDE SEQUENCE</scope>
    <source>
        <strain evidence="1">MA461A</strain>
    </source>
</reference>
<organism evidence="1 2">
    <name type="scientific">Racocetra persica</name>
    <dbReference type="NCBI Taxonomy" id="160502"/>
    <lineage>
        <taxon>Eukaryota</taxon>
        <taxon>Fungi</taxon>
        <taxon>Fungi incertae sedis</taxon>
        <taxon>Mucoromycota</taxon>
        <taxon>Glomeromycotina</taxon>
        <taxon>Glomeromycetes</taxon>
        <taxon>Diversisporales</taxon>
        <taxon>Gigasporaceae</taxon>
        <taxon>Racocetra</taxon>
    </lineage>
</organism>
<proteinExistence type="predicted"/>
<dbReference type="Proteomes" id="UP000789920">
    <property type="component" value="Unassembled WGS sequence"/>
</dbReference>
<protein>
    <submittedName>
        <fullName evidence="1">20_t:CDS:1</fullName>
    </submittedName>
</protein>
<sequence>MNQSQLNTTQYIIKKYVESSIDKNDINSNLKEIRKKIYKPPKELEFIPTVSLFKFLLLLAHNKGQDEIQKLIFESDPDKIGLVKIFVGFKWVIIINDFELAKPFLRESAYTLPKSQLPETHPTRLLFGKGMFFTNGDLWAQQRKLASLAFHRSLCPKPIWKCTNDFITLLDKWTDTPIDAFSLMQRLIIQILGRVAFAYDMGALDSLEEPPYFLKIYSKIIDYVADPYFSIFPFLSSLPFKRNIEHSLLTKEFDTFLFKIVDQRKLDLSRTKNNNENTDLLAGLLEAANNEKYNYTNEELRDDLASIFVSGHDSTTTSLCVIFYHLARYPDIQKKAREEAMNVLGNASKIPTSDSLKDLKYINAIIMEALRIYPPAIQLLFRVTTKPLNLSENIVIPKGVEAAVSLWQVHRNQDIWKDADKFIPERFMNLETDITNQWLPFSSGPRNCIGQKLSMMNQKIVVAMILLNYEISLPPNTPDRLLLG</sequence>
<evidence type="ECO:0000313" key="2">
    <source>
        <dbReference type="Proteomes" id="UP000789920"/>
    </source>
</evidence>
<accession>A0ACA9M4U0</accession>
<dbReference type="EMBL" id="CAJVQC010006530">
    <property type="protein sequence ID" value="CAG8567982.1"/>
    <property type="molecule type" value="Genomic_DNA"/>
</dbReference>
<evidence type="ECO:0000313" key="1">
    <source>
        <dbReference type="EMBL" id="CAG8567982.1"/>
    </source>
</evidence>